<dbReference type="FunFam" id="3.40.605.10:FF:000026">
    <property type="entry name" value="Aldehyde dehydrogenase, putative"/>
    <property type="match status" value="1"/>
</dbReference>
<evidence type="ECO:0000256" key="1">
    <source>
        <dbReference type="ARBA" id="ARBA00009986"/>
    </source>
</evidence>
<dbReference type="InterPro" id="IPR016161">
    <property type="entry name" value="Ald_DH/histidinol_DH"/>
</dbReference>
<proteinExistence type="inferred from homology"/>
<dbReference type="FunFam" id="3.40.605.10:FF:000007">
    <property type="entry name" value="NAD/NADP-dependent betaine aldehyde dehydrogenase"/>
    <property type="match status" value="1"/>
</dbReference>
<comment type="similarity">
    <text evidence="1">Belongs to the aldehyde dehydrogenase family.</text>
</comment>
<reference evidence="4 5" key="1">
    <citation type="submission" date="2018-06" db="EMBL/GenBank/DDBJ databases">
        <title>Draft Genome Sequence of a Novel Marine Bacterium Related to the Verrucomicrobia.</title>
        <authorList>
            <person name="Vosseberg J."/>
            <person name="Martijn J."/>
            <person name="Ettema T.J.G."/>
        </authorList>
    </citation>
    <scope>NUCLEOTIDE SEQUENCE [LARGE SCALE GENOMIC DNA]</scope>
    <source>
        <strain evidence="4">TARA_B100001123</strain>
    </source>
</reference>
<dbReference type="EMBL" id="CP029803">
    <property type="protein sequence ID" value="AWT59052.1"/>
    <property type="molecule type" value="Genomic_DNA"/>
</dbReference>
<dbReference type="InterPro" id="IPR050740">
    <property type="entry name" value="Aldehyde_DH_Superfamily"/>
</dbReference>
<dbReference type="CDD" id="cd07103">
    <property type="entry name" value="ALDH_F5_SSADH_GabD"/>
    <property type="match status" value="1"/>
</dbReference>
<dbReference type="GO" id="GO:0102810">
    <property type="term" value="F:glutarate-semialdehyde dehydrogenase (NADP+) activity"/>
    <property type="evidence" value="ECO:0007669"/>
    <property type="project" value="UniProtKB-EC"/>
</dbReference>
<evidence type="ECO:0000259" key="3">
    <source>
        <dbReference type="Pfam" id="PF00171"/>
    </source>
</evidence>
<accession>A0A2Z4ANK4</accession>
<sequence>MIATASEILEMKKTQLYINGEWVDGEEGTTFGVINPATEETIVEVSYGTAGDARRALEAAQAALADWRGMTVYERALRLKKIADAIRENIDYLAVALTMEQGKPLVESRAEMLGSAGTFEWFAEEAKRAYGRTIPASFSHKRLFTVRHPVGVCASVSPWNFPILLQARKIAPAMAVGCTTVSRPSSQTPLSLIRLFELIEDVADLPKGVVNLVMGPPAEIMEEFMSNRICRKISFTGSTEVGKDLLKRSSEQVKRLSLELGGHAPVLVFPDVDIEAAAKVSVLGKFRNNGQVCICPTRFYAEKSIEQDFLDACVEETKKVKLGNGLEEEVDVGPMFEARALDKTDDLIKDALSKGANCILGGSRSERFDKGYFFEPTVLTGMQDDMKIMTDEPFAPVMPILSFNEIDEAIAKANNTDFGLAAYVLTNDLTAAMKCADGLEFGTIGINDTVPATPQGPFGGLKESGVGRENGIEGLDAYLETKFVSMALRES</sequence>
<dbReference type="GO" id="GO:0009450">
    <property type="term" value="P:gamma-aminobutyric acid catabolic process"/>
    <property type="evidence" value="ECO:0007669"/>
    <property type="project" value="TreeGrafter"/>
</dbReference>
<gene>
    <name evidence="4" type="primary">davD</name>
    <name evidence="4" type="ORF">DF168_00226</name>
</gene>
<dbReference type="PANTHER" id="PTHR43353">
    <property type="entry name" value="SUCCINATE-SEMIALDEHYDE DEHYDROGENASE, MITOCHONDRIAL"/>
    <property type="match status" value="1"/>
</dbReference>
<organism evidence="4 5">
    <name type="scientific">Candidatus Moanibacter tarae</name>
    <dbReference type="NCBI Taxonomy" id="2200854"/>
    <lineage>
        <taxon>Bacteria</taxon>
        <taxon>Pseudomonadati</taxon>
        <taxon>Verrucomicrobiota</taxon>
        <taxon>Opitutia</taxon>
        <taxon>Puniceicoccales</taxon>
        <taxon>Puniceicoccales incertae sedis</taxon>
        <taxon>Candidatus Moanibacter</taxon>
    </lineage>
</organism>
<evidence type="ECO:0000313" key="4">
    <source>
        <dbReference type="EMBL" id="AWT59052.1"/>
    </source>
</evidence>
<evidence type="ECO:0000313" key="5">
    <source>
        <dbReference type="Proteomes" id="UP000247465"/>
    </source>
</evidence>
<dbReference type="PANTHER" id="PTHR43353:SF5">
    <property type="entry name" value="SUCCINATE-SEMIALDEHYDE DEHYDROGENASE, MITOCHONDRIAL"/>
    <property type="match status" value="1"/>
</dbReference>
<dbReference type="InterPro" id="IPR015590">
    <property type="entry name" value="Aldehyde_DH_dom"/>
</dbReference>
<dbReference type="EC" id="1.2.1.20" evidence="4"/>
<dbReference type="KEGG" id="mtar:DF168_00226"/>
<dbReference type="SUPFAM" id="SSF53720">
    <property type="entry name" value="ALDH-like"/>
    <property type="match status" value="1"/>
</dbReference>
<dbReference type="FunFam" id="3.40.309.10:FF:000009">
    <property type="entry name" value="Aldehyde dehydrogenase A"/>
    <property type="match status" value="1"/>
</dbReference>
<dbReference type="GO" id="GO:0004777">
    <property type="term" value="F:succinate-semialdehyde dehydrogenase (NAD+) activity"/>
    <property type="evidence" value="ECO:0007669"/>
    <property type="project" value="TreeGrafter"/>
</dbReference>
<dbReference type="Proteomes" id="UP000247465">
    <property type="component" value="Chromosome"/>
</dbReference>
<dbReference type="InterPro" id="IPR016162">
    <property type="entry name" value="Ald_DH_N"/>
</dbReference>
<dbReference type="Gene3D" id="3.40.605.10">
    <property type="entry name" value="Aldehyde Dehydrogenase, Chain A, domain 1"/>
    <property type="match status" value="1"/>
</dbReference>
<dbReference type="PROSITE" id="PS00070">
    <property type="entry name" value="ALDEHYDE_DEHYDR_CYS"/>
    <property type="match status" value="1"/>
</dbReference>
<dbReference type="Pfam" id="PF00171">
    <property type="entry name" value="Aldedh"/>
    <property type="match status" value="1"/>
</dbReference>
<dbReference type="AlphaFoldDB" id="A0A2Z4ANK4"/>
<evidence type="ECO:0000256" key="2">
    <source>
        <dbReference type="ARBA" id="ARBA00023002"/>
    </source>
</evidence>
<feature type="domain" description="Aldehyde dehydrogenase" evidence="3">
    <location>
        <begin position="22"/>
        <end position="484"/>
    </location>
</feature>
<protein>
    <submittedName>
        <fullName evidence="4">Glutarate-semialdehyde dehydrogenase DavD</fullName>
        <ecNumber evidence="4">1.2.1.20</ecNumber>
    </submittedName>
</protein>
<keyword evidence="2 4" id="KW-0560">Oxidoreductase</keyword>
<dbReference type="InterPro" id="IPR016163">
    <property type="entry name" value="Ald_DH_C"/>
</dbReference>
<dbReference type="Gene3D" id="3.40.309.10">
    <property type="entry name" value="Aldehyde Dehydrogenase, Chain A, domain 2"/>
    <property type="match status" value="1"/>
</dbReference>
<name>A0A2Z4ANK4_9BACT</name>
<dbReference type="InterPro" id="IPR016160">
    <property type="entry name" value="Ald_DH_CS_CYS"/>
</dbReference>